<keyword evidence="5" id="KW-1185">Reference proteome</keyword>
<protein>
    <recommendedName>
        <fullName evidence="6">Capsule polysaccharide biosynthesis protein</fullName>
    </recommendedName>
</protein>
<evidence type="ECO:0000313" key="4">
    <source>
        <dbReference type="EMBL" id="KAK0508129.1"/>
    </source>
</evidence>
<accession>A0AA39QUF6</accession>
<comment type="similarity">
    <text evidence="1">Belongs to the lcsJ thioesterase family.</text>
</comment>
<dbReference type="SUPFAM" id="SSF54637">
    <property type="entry name" value="Thioesterase/thiol ester dehydrase-isomerase"/>
    <property type="match status" value="1"/>
</dbReference>
<keyword evidence="3" id="KW-0472">Membrane</keyword>
<evidence type="ECO:0000256" key="1">
    <source>
        <dbReference type="ARBA" id="ARBA00038476"/>
    </source>
</evidence>
<gene>
    <name evidence="4" type="ORF">JMJ35_009213</name>
</gene>
<dbReference type="Gene3D" id="3.10.129.10">
    <property type="entry name" value="Hotdog Thioesterase"/>
    <property type="match status" value="1"/>
</dbReference>
<evidence type="ECO:0000313" key="5">
    <source>
        <dbReference type="Proteomes" id="UP001166286"/>
    </source>
</evidence>
<dbReference type="Proteomes" id="UP001166286">
    <property type="component" value="Unassembled WGS sequence"/>
</dbReference>
<proteinExistence type="inferred from homology"/>
<sequence length="342" mass="38046">MAAGFSLELLRNKLGFSGRAGLWKFIALLFALINLKTLPLAWHIRLITGLLRQIRSSRIRLASKSGPSALFQPVITSSRSPFLECDYNLHKSNSTYFSDFDVGRLELLVSLCGYGIDQTRKELAKESKDGFATMLGGVSCNFKREIKPFQAFEVWTRILCWNNKWIYVIGHFVKKGAVKPRSYTLQPWKKGKANRAEGTETAVNGDGSNSGPHPAIFASAIAKYVFKKGRLTIPPERVLRASQLLPPKPVDHETPPMTMTPNPETNSIDASTASIVEVLTPDNAGEVMAASLTGGFGESDEWTWERVEKERKRGMRIAELYQGLEALSEEFTGDNMPVLGQY</sequence>
<dbReference type="PANTHER" id="PTHR12475:SF4">
    <property type="entry name" value="PROTEIN THEM6"/>
    <property type="match status" value="1"/>
</dbReference>
<organism evidence="4 5">
    <name type="scientific">Cladonia borealis</name>
    <dbReference type="NCBI Taxonomy" id="184061"/>
    <lineage>
        <taxon>Eukaryota</taxon>
        <taxon>Fungi</taxon>
        <taxon>Dikarya</taxon>
        <taxon>Ascomycota</taxon>
        <taxon>Pezizomycotina</taxon>
        <taxon>Lecanoromycetes</taxon>
        <taxon>OSLEUM clade</taxon>
        <taxon>Lecanoromycetidae</taxon>
        <taxon>Lecanorales</taxon>
        <taxon>Lecanorineae</taxon>
        <taxon>Cladoniaceae</taxon>
        <taxon>Cladonia</taxon>
    </lineage>
</organism>
<evidence type="ECO:0000256" key="3">
    <source>
        <dbReference type="SAM" id="Phobius"/>
    </source>
</evidence>
<dbReference type="InterPro" id="IPR051490">
    <property type="entry name" value="THEM6_lcsJ_thioesterase"/>
</dbReference>
<evidence type="ECO:0000256" key="2">
    <source>
        <dbReference type="SAM" id="MobiDB-lite"/>
    </source>
</evidence>
<feature type="transmembrane region" description="Helical" evidence="3">
    <location>
        <begin position="21"/>
        <end position="42"/>
    </location>
</feature>
<keyword evidence="3" id="KW-0812">Transmembrane</keyword>
<feature type="region of interest" description="Disordered" evidence="2">
    <location>
        <begin position="246"/>
        <end position="267"/>
    </location>
</feature>
<dbReference type="PANTHER" id="PTHR12475">
    <property type="match status" value="1"/>
</dbReference>
<dbReference type="EMBL" id="JAFEKC020000021">
    <property type="protein sequence ID" value="KAK0508129.1"/>
    <property type="molecule type" value="Genomic_DNA"/>
</dbReference>
<name>A0AA39QUF6_9LECA</name>
<reference evidence="4" key="1">
    <citation type="submission" date="2023-03" db="EMBL/GenBank/DDBJ databases">
        <title>Complete genome of Cladonia borealis.</title>
        <authorList>
            <person name="Park H."/>
        </authorList>
    </citation>
    <scope>NUCLEOTIDE SEQUENCE</scope>
    <source>
        <strain evidence="4">ANT050790</strain>
    </source>
</reference>
<feature type="compositionally biased region" description="Low complexity" evidence="2">
    <location>
        <begin position="255"/>
        <end position="266"/>
    </location>
</feature>
<dbReference type="Pfam" id="PF13279">
    <property type="entry name" value="4HBT_2"/>
    <property type="match status" value="1"/>
</dbReference>
<keyword evidence="3" id="KW-1133">Transmembrane helix</keyword>
<dbReference type="InterPro" id="IPR029069">
    <property type="entry name" value="HotDog_dom_sf"/>
</dbReference>
<dbReference type="CDD" id="cd00586">
    <property type="entry name" value="4HBT"/>
    <property type="match status" value="1"/>
</dbReference>
<evidence type="ECO:0008006" key="6">
    <source>
        <dbReference type="Google" id="ProtNLM"/>
    </source>
</evidence>
<comment type="caution">
    <text evidence="4">The sequence shown here is derived from an EMBL/GenBank/DDBJ whole genome shotgun (WGS) entry which is preliminary data.</text>
</comment>
<dbReference type="AlphaFoldDB" id="A0AA39QUF6"/>